<dbReference type="Pfam" id="PF13407">
    <property type="entry name" value="Peripla_BP_4"/>
    <property type="match status" value="1"/>
</dbReference>
<dbReference type="InterPro" id="IPR000843">
    <property type="entry name" value="HTH_LacI"/>
</dbReference>
<evidence type="ECO:0000259" key="4">
    <source>
        <dbReference type="PROSITE" id="PS50932"/>
    </source>
</evidence>
<evidence type="ECO:0000313" key="5">
    <source>
        <dbReference type="EMBL" id="RAP75999.1"/>
    </source>
</evidence>
<dbReference type="PROSITE" id="PS00356">
    <property type="entry name" value="HTH_LACI_1"/>
    <property type="match status" value="1"/>
</dbReference>
<dbReference type="CDD" id="cd06307">
    <property type="entry name" value="PBP1_sugar_binding"/>
    <property type="match status" value="1"/>
</dbReference>
<sequence>MTVTIREIAKQAGVSRGTVDRVLNDRPGVKQEVRDRILSIANELNYVPNIAAKALAYQKKPFVFGIVMPPKEIQFFEAIRSGISSAAEELKDLGVRLEYRFVDNQKPEEGAAAIRELVDEGVSGIMYSFMDDELVRESIDFAAGRNVPVVTFNSDVEGCKRICFIGQDLHKSGLVAAGLMNRVLQADAKVLIVTGSLKFHAHRSRVEGFKQGLAEHGNRLLVQQVIEGYDRYVDTFTLLDRALTEHADAIDGIYVATGDIGACVDVIKKHKKEGALRVVCNDLMPAAEQGLKERIIDFTIVQNPERQGYLSLRILFDHVFAGKQPEMEHHYTETHIYIPESL</sequence>
<dbReference type="CDD" id="cd01392">
    <property type="entry name" value="HTH_LacI"/>
    <property type="match status" value="1"/>
</dbReference>
<dbReference type="OrthoDB" id="569491at2"/>
<feature type="domain" description="HTH lacI-type" evidence="4">
    <location>
        <begin position="3"/>
        <end position="57"/>
    </location>
</feature>
<keyword evidence="3" id="KW-0804">Transcription</keyword>
<name>A0A328TZY0_9BACL</name>
<protein>
    <recommendedName>
        <fullName evidence="4">HTH lacI-type domain-containing protein</fullName>
    </recommendedName>
</protein>
<evidence type="ECO:0000256" key="2">
    <source>
        <dbReference type="ARBA" id="ARBA00023125"/>
    </source>
</evidence>
<dbReference type="SUPFAM" id="SSF47413">
    <property type="entry name" value="lambda repressor-like DNA-binding domains"/>
    <property type="match status" value="1"/>
</dbReference>
<evidence type="ECO:0000256" key="3">
    <source>
        <dbReference type="ARBA" id="ARBA00023163"/>
    </source>
</evidence>
<dbReference type="AlphaFoldDB" id="A0A328TZY0"/>
<comment type="caution">
    <text evidence="5">The sequence shown here is derived from an EMBL/GenBank/DDBJ whole genome shotgun (WGS) entry which is preliminary data.</text>
</comment>
<reference evidence="5 6" key="1">
    <citation type="submission" date="2018-06" db="EMBL/GenBank/DDBJ databases">
        <title>Paenibacillus montanisoli sp. nov., isolated from mountain area soil.</title>
        <authorList>
            <person name="Wu M."/>
        </authorList>
    </citation>
    <scope>NUCLEOTIDE SEQUENCE [LARGE SCALE GENOMIC DNA]</scope>
    <source>
        <strain evidence="5 6">RA17</strain>
    </source>
</reference>
<dbReference type="SUPFAM" id="SSF53822">
    <property type="entry name" value="Periplasmic binding protein-like I"/>
    <property type="match status" value="1"/>
</dbReference>
<dbReference type="SMART" id="SM00354">
    <property type="entry name" value="HTH_LACI"/>
    <property type="match status" value="1"/>
</dbReference>
<dbReference type="RefSeq" id="WP_112882224.1">
    <property type="nucleotide sequence ID" value="NZ_QLUW01000002.1"/>
</dbReference>
<dbReference type="EMBL" id="QLUW01000002">
    <property type="protein sequence ID" value="RAP75999.1"/>
    <property type="molecule type" value="Genomic_DNA"/>
</dbReference>
<proteinExistence type="predicted"/>
<dbReference type="GO" id="GO:0000976">
    <property type="term" value="F:transcription cis-regulatory region binding"/>
    <property type="evidence" value="ECO:0007669"/>
    <property type="project" value="TreeGrafter"/>
</dbReference>
<dbReference type="Proteomes" id="UP000249260">
    <property type="component" value="Unassembled WGS sequence"/>
</dbReference>
<dbReference type="InterPro" id="IPR028082">
    <property type="entry name" value="Peripla_BP_I"/>
</dbReference>
<dbReference type="PANTHER" id="PTHR30146">
    <property type="entry name" value="LACI-RELATED TRANSCRIPTIONAL REPRESSOR"/>
    <property type="match status" value="1"/>
</dbReference>
<dbReference type="InterPro" id="IPR010982">
    <property type="entry name" value="Lambda_DNA-bd_dom_sf"/>
</dbReference>
<keyword evidence="2" id="KW-0238">DNA-binding</keyword>
<gene>
    <name evidence="5" type="ORF">DL346_11275</name>
</gene>
<evidence type="ECO:0000256" key="1">
    <source>
        <dbReference type="ARBA" id="ARBA00023015"/>
    </source>
</evidence>
<dbReference type="InterPro" id="IPR025997">
    <property type="entry name" value="SBP_2_dom"/>
</dbReference>
<keyword evidence="1" id="KW-0805">Transcription regulation</keyword>
<evidence type="ECO:0000313" key="6">
    <source>
        <dbReference type="Proteomes" id="UP000249260"/>
    </source>
</evidence>
<dbReference type="Pfam" id="PF00356">
    <property type="entry name" value="LacI"/>
    <property type="match status" value="1"/>
</dbReference>
<dbReference type="GO" id="GO:0003700">
    <property type="term" value="F:DNA-binding transcription factor activity"/>
    <property type="evidence" value="ECO:0007669"/>
    <property type="project" value="TreeGrafter"/>
</dbReference>
<keyword evidence="6" id="KW-1185">Reference proteome</keyword>
<accession>A0A328TZY0</accession>
<dbReference type="Gene3D" id="3.40.50.2300">
    <property type="match status" value="2"/>
</dbReference>
<dbReference type="Gene3D" id="1.10.260.40">
    <property type="entry name" value="lambda repressor-like DNA-binding domains"/>
    <property type="match status" value="1"/>
</dbReference>
<organism evidence="5 6">
    <name type="scientific">Paenibacillus montanisoli</name>
    <dbReference type="NCBI Taxonomy" id="2081970"/>
    <lineage>
        <taxon>Bacteria</taxon>
        <taxon>Bacillati</taxon>
        <taxon>Bacillota</taxon>
        <taxon>Bacilli</taxon>
        <taxon>Bacillales</taxon>
        <taxon>Paenibacillaceae</taxon>
        <taxon>Paenibacillus</taxon>
    </lineage>
</organism>
<dbReference type="PROSITE" id="PS50932">
    <property type="entry name" value="HTH_LACI_2"/>
    <property type="match status" value="1"/>
</dbReference>
<dbReference type="PANTHER" id="PTHR30146:SF109">
    <property type="entry name" value="HTH-TYPE TRANSCRIPTIONAL REGULATOR GALS"/>
    <property type="match status" value="1"/>
</dbReference>